<dbReference type="InterPro" id="IPR051122">
    <property type="entry name" value="SDR_DHRS6-like"/>
</dbReference>
<dbReference type="InterPro" id="IPR002347">
    <property type="entry name" value="SDR_fam"/>
</dbReference>
<evidence type="ECO:0000256" key="2">
    <source>
        <dbReference type="ARBA" id="ARBA00023002"/>
    </source>
</evidence>
<evidence type="ECO:0000313" key="3">
    <source>
        <dbReference type="EMBL" id="NMM50414.1"/>
    </source>
</evidence>
<dbReference type="Gene3D" id="3.40.50.720">
    <property type="entry name" value="NAD(P)-binding Rossmann-like Domain"/>
    <property type="match status" value="1"/>
</dbReference>
<evidence type="ECO:0000313" key="4">
    <source>
        <dbReference type="Proteomes" id="UP000559010"/>
    </source>
</evidence>
<organism evidence="3 4">
    <name type="scientific">Marinigracilibium pacificum</name>
    <dbReference type="NCBI Taxonomy" id="2729599"/>
    <lineage>
        <taxon>Bacteria</taxon>
        <taxon>Pseudomonadati</taxon>
        <taxon>Bacteroidota</taxon>
        <taxon>Cytophagia</taxon>
        <taxon>Cytophagales</taxon>
        <taxon>Flammeovirgaceae</taxon>
        <taxon>Marinigracilibium</taxon>
    </lineage>
</organism>
<evidence type="ECO:0000256" key="1">
    <source>
        <dbReference type="ARBA" id="ARBA00006484"/>
    </source>
</evidence>
<keyword evidence="2" id="KW-0560">Oxidoreductase</keyword>
<dbReference type="GO" id="GO:0016491">
    <property type="term" value="F:oxidoreductase activity"/>
    <property type="evidence" value="ECO:0007669"/>
    <property type="project" value="UniProtKB-KW"/>
</dbReference>
<dbReference type="InterPro" id="IPR036291">
    <property type="entry name" value="NAD(P)-bd_dom_sf"/>
</dbReference>
<dbReference type="PANTHER" id="PTHR43477:SF1">
    <property type="entry name" value="DIHYDROANTICAPSIN 7-DEHYDROGENASE"/>
    <property type="match status" value="1"/>
</dbReference>
<keyword evidence="4" id="KW-1185">Reference proteome</keyword>
<dbReference type="AlphaFoldDB" id="A0A848J7L3"/>
<dbReference type="SUPFAM" id="SSF51735">
    <property type="entry name" value="NAD(P)-binding Rossmann-fold domains"/>
    <property type="match status" value="1"/>
</dbReference>
<dbReference type="NCBIfam" id="NF005754">
    <property type="entry name" value="PRK07578.1"/>
    <property type="match status" value="1"/>
</dbReference>
<protein>
    <submittedName>
        <fullName evidence="3">Short chain dehydrogenase</fullName>
    </submittedName>
</protein>
<dbReference type="Pfam" id="PF13561">
    <property type="entry name" value="adh_short_C2"/>
    <property type="match status" value="1"/>
</dbReference>
<gene>
    <name evidence="3" type="ORF">HH304_18535</name>
</gene>
<accession>A0A848J7L3</accession>
<dbReference type="CDD" id="cd11731">
    <property type="entry name" value="Lin1944_like_SDR_c"/>
    <property type="match status" value="1"/>
</dbReference>
<sequence length="200" mass="21188">MKILLVGASGTIGKHLFDHFSKDHEVINVSRNAGDINADITDPESIKKMYESAGPVDAVISATGGAYFGPFSKLNYTHGMDSFGNKAMGQINLVLEGQHHLKKGGSFTLISGILSEDPIKHGAALSMVNGAINAFVPAAAMELFEKGLRVNVISPGLVEDSVEALGSAFPGHNAVKIEDVIKAYEKSILGFCTGQIIKVY</sequence>
<comment type="caution">
    <text evidence="3">The sequence shown here is derived from an EMBL/GenBank/DDBJ whole genome shotgun (WGS) entry which is preliminary data.</text>
</comment>
<dbReference type="RefSeq" id="WP_169684778.1">
    <property type="nucleotide sequence ID" value="NZ_JABBNU010000012.1"/>
</dbReference>
<dbReference type="PRINTS" id="PR00081">
    <property type="entry name" value="GDHRDH"/>
</dbReference>
<dbReference type="EMBL" id="JABBNU010000012">
    <property type="protein sequence ID" value="NMM50414.1"/>
    <property type="molecule type" value="Genomic_DNA"/>
</dbReference>
<dbReference type="Proteomes" id="UP000559010">
    <property type="component" value="Unassembled WGS sequence"/>
</dbReference>
<dbReference type="PANTHER" id="PTHR43477">
    <property type="entry name" value="DIHYDROANTICAPSIN 7-DEHYDROGENASE"/>
    <property type="match status" value="1"/>
</dbReference>
<comment type="similarity">
    <text evidence="1">Belongs to the short-chain dehydrogenases/reductases (SDR) family.</text>
</comment>
<name>A0A848J7L3_9BACT</name>
<proteinExistence type="inferred from homology"/>
<reference evidence="3 4" key="1">
    <citation type="submission" date="2020-04" db="EMBL/GenBank/DDBJ databases">
        <title>Flammeovirgaceae bacterium KN852 isolated from deep sea.</title>
        <authorList>
            <person name="Zhang D.-C."/>
        </authorList>
    </citation>
    <scope>NUCLEOTIDE SEQUENCE [LARGE SCALE GENOMIC DNA]</scope>
    <source>
        <strain evidence="3 4">KN852</strain>
    </source>
</reference>